<evidence type="ECO:0000259" key="2">
    <source>
        <dbReference type="Pfam" id="PF01575"/>
    </source>
</evidence>
<dbReference type="Gene3D" id="3.10.129.10">
    <property type="entry name" value="Hotdog Thioesterase"/>
    <property type="match status" value="1"/>
</dbReference>
<name>A9ICE7_BORPD</name>
<feature type="domain" description="MaoC-like" evidence="2">
    <location>
        <begin position="163"/>
        <end position="276"/>
    </location>
</feature>
<dbReference type="SUPFAM" id="SSF54637">
    <property type="entry name" value="Thioesterase/thiol ester dehydrase-isomerase"/>
    <property type="match status" value="2"/>
</dbReference>
<proteinExistence type="predicted"/>
<sequence length="286" mass="31147">MPLNYDLIKNWLFPDVEQAYSEKDSMLYALSVGYGHDPVDQDQLAFVYEKGLKTAPSMPVILGYPGFWMKDPAAGIDWVKLLHVGQALQLHAPIPPAGMVVGRTRVKAIIDKGAEKGALVVQERQILEKISGTLLSTLEQTTLCRGDGGFGAGDSAPKPPPKMPDRAPDSVCDLPTLPQSALFYRLCADPNPVHADPQLARSAGYARPILHGLCSFGVAAHAVLGRCCAYDPLRLASLSVRFSNPVYPGETLRTEIWRSDESVAFRTWSVERNVVVLDHGNATLNV</sequence>
<dbReference type="PANTHER" id="PTHR13078">
    <property type="entry name" value="PEROXISOMAL MULTIFUNCTIONAL ENZYME TYPE 2-RELATED"/>
    <property type="match status" value="1"/>
</dbReference>
<gene>
    <name evidence="4" type="ordered locus">Bpet1224</name>
</gene>
<dbReference type="AlphaFoldDB" id="A9ICE7"/>
<evidence type="ECO:0000313" key="5">
    <source>
        <dbReference type="Proteomes" id="UP000001225"/>
    </source>
</evidence>
<dbReference type="STRING" id="94624.Bpet1224"/>
<reference evidence="4 5" key="1">
    <citation type="journal article" date="2008" name="BMC Genomics">
        <title>The missing link: Bordetella petrii is endowed with both the metabolic versatility of environmental bacteria and virulence traits of pathogenic Bordetellae.</title>
        <authorList>
            <person name="Gross R."/>
            <person name="Guzman C.A."/>
            <person name="Sebaihia M."/>
            <person name="Martins Dos Santos V.A."/>
            <person name="Pieper D.H."/>
            <person name="Koebnik R."/>
            <person name="Lechner M."/>
            <person name="Bartels D."/>
            <person name="Buhrmester J."/>
            <person name="Choudhuri J.V."/>
            <person name="Ebensen T."/>
            <person name="Gaigalat L."/>
            <person name="Herrmann S."/>
            <person name="Khachane A.N."/>
            <person name="Larisch C."/>
            <person name="Link S."/>
            <person name="Linke B."/>
            <person name="Meyer F."/>
            <person name="Mormann S."/>
            <person name="Nakunst D."/>
            <person name="Rueckert C."/>
            <person name="Schneiker-Bekel S."/>
            <person name="Schulze K."/>
            <person name="Vorhoelter F.J."/>
            <person name="Yevsa T."/>
            <person name="Engle J.T."/>
            <person name="Goldman W.E."/>
            <person name="Puehler A."/>
            <person name="Goebel U.B."/>
            <person name="Goesmann A."/>
            <person name="Bloecker H."/>
            <person name="Kaiser O."/>
            <person name="Martinez-Arias R."/>
        </authorList>
    </citation>
    <scope>NUCLEOTIDE SEQUENCE [LARGE SCALE GENOMIC DNA]</scope>
    <source>
        <strain evidence="5">ATCC BAA-461 / DSM 12804 / CCUG 43448 / CIP 107267 / Se-1111R</strain>
    </source>
</reference>
<dbReference type="Proteomes" id="UP000001225">
    <property type="component" value="Chromosome"/>
</dbReference>
<protein>
    <submittedName>
        <fullName evidence="4">Acyl dehydratase</fullName>
    </submittedName>
</protein>
<dbReference type="EMBL" id="AM902716">
    <property type="protein sequence ID" value="CAP41558.1"/>
    <property type="molecule type" value="Genomic_DNA"/>
</dbReference>
<evidence type="ECO:0000256" key="1">
    <source>
        <dbReference type="SAM" id="MobiDB-lite"/>
    </source>
</evidence>
<feature type="region of interest" description="Disordered" evidence="1">
    <location>
        <begin position="149"/>
        <end position="170"/>
    </location>
</feature>
<keyword evidence="5" id="KW-1185">Reference proteome</keyword>
<dbReference type="GO" id="GO:0006635">
    <property type="term" value="P:fatty acid beta-oxidation"/>
    <property type="evidence" value="ECO:0007669"/>
    <property type="project" value="TreeGrafter"/>
</dbReference>
<feature type="domain" description="Peroxisomal multifunctional enzyme type 2-like N-terminal" evidence="3">
    <location>
        <begin position="19"/>
        <end position="146"/>
    </location>
</feature>
<dbReference type="eggNOG" id="COG2030">
    <property type="taxonomic scope" value="Bacteria"/>
</dbReference>
<dbReference type="Pfam" id="PF01575">
    <property type="entry name" value="MaoC_dehydratas"/>
    <property type="match status" value="1"/>
</dbReference>
<dbReference type="GO" id="GO:0044594">
    <property type="term" value="F:17-beta-hydroxysteroid dehydrogenase (NAD+) activity"/>
    <property type="evidence" value="ECO:0007669"/>
    <property type="project" value="TreeGrafter"/>
</dbReference>
<dbReference type="GO" id="GO:0004300">
    <property type="term" value="F:enoyl-CoA hydratase activity"/>
    <property type="evidence" value="ECO:0007669"/>
    <property type="project" value="TreeGrafter"/>
</dbReference>
<dbReference type="InterPro" id="IPR002539">
    <property type="entry name" value="MaoC-like_dom"/>
</dbReference>
<dbReference type="GO" id="GO:0003857">
    <property type="term" value="F:(3S)-3-hydroxyacyl-CoA dehydrogenase (NAD+) activity"/>
    <property type="evidence" value="ECO:0007669"/>
    <property type="project" value="TreeGrafter"/>
</dbReference>
<evidence type="ECO:0000259" key="3">
    <source>
        <dbReference type="Pfam" id="PF22622"/>
    </source>
</evidence>
<dbReference type="PANTHER" id="PTHR13078:SF56">
    <property type="entry name" value="PEROXISOMAL MULTIFUNCTIONAL ENZYME TYPE 2"/>
    <property type="match status" value="1"/>
</dbReference>
<dbReference type="CDD" id="cd03448">
    <property type="entry name" value="HDE_HSD"/>
    <property type="match status" value="1"/>
</dbReference>
<accession>A9ICE7</accession>
<dbReference type="InterPro" id="IPR029069">
    <property type="entry name" value="HotDog_dom_sf"/>
</dbReference>
<organism evidence="4 5">
    <name type="scientific">Bordetella petrii (strain ATCC BAA-461 / DSM 12804 / CCUG 43448 / CIP 107267 / Se-1111R)</name>
    <dbReference type="NCBI Taxonomy" id="340100"/>
    <lineage>
        <taxon>Bacteria</taxon>
        <taxon>Pseudomonadati</taxon>
        <taxon>Pseudomonadota</taxon>
        <taxon>Betaproteobacteria</taxon>
        <taxon>Burkholderiales</taxon>
        <taxon>Alcaligenaceae</taxon>
        <taxon>Bordetella</taxon>
    </lineage>
</organism>
<evidence type="ECO:0000313" key="4">
    <source>
        <dbReference type="EMBL" id="CAP41558.1"/>
    </source>
</evidence>
<dbReference type="InterPro" id="IPR054357">
    <property type="entry name" value="MFE-2_N"/>
</dbReference>
<dbReference type="KEGG" id="bpt:Bpet1224"/>
<dbReference type="Pfam" id="PF22622">
    <property type="entry name" value="MFE-2_hydrat-2_N"/>
    <property type="match status" value="1"/>
</dbReference>